<gene>
    <name evidence="1" type="ORF">SAMN02745941_03272</name>
</gene>
<evidence type="ECO:0000313" key="1">
    <source>
        <dbReference type="EMBL" id="SHI26629.1"/>
    </source>
</evidence>
<proteinExistence type="predicted"/>
<accession>A0A1M5ZR90</accession>
<organism evidence="1 2">
    <name type="scientific">Clostridium intestinale DSM 6191</name>
    <dbReference type="NCBI Taxonomy" id="1121320"/>
    <lineage>
        <taxon>Bacteria</taxon>
        <taxon>Bacillati</taxon>
        <taxon>Bacillota</taxon>
        <taxon>Clostridia</taxon>
        <taxon>Eubacteriales</taxon>
        <taxon>Clostridiaceae</taxon>
        <taxon>Clostridium</taxon>
    </lineage>
</organism>
<protein>
    <submittedName>
        <fullName evidence="1">Uncharacterized protein</fullName>
    </submittedName>
</protein>
<evidence type="ECO:0000313" key="2">
    <source>
        <dbReference type="Proteomes" id="UP000184241"/>
    </source>
</evidence>
<sequence length="51" mass="5907">MENIGLNLSNEKDIRIEKFFDILEEILISSEESEIQTSSDDEVFLLLILYG</sequence>
<dbReference type="EMBL" id="FQXU01000010">
    <property type="protein sequence ID" value="SHI26629.1"/>
    <property type="molecule type" value="Genomic_DNA"/>
</dbReference>
<reference evidence="1 2" key="1">
    <citation type="submission" date="2016-11" db="EMBL/GenBank/DDBJ databases">
        <authorList>
            <person name="Jaros S."/>
            <person name="Januszkiewicz K."/>
            <person name="Wedrychowicz H."/>
        </authorList>
    </citation>
    <scope>NUCLEOTIDE SEQUENCE [LARGE SCALE GENOMIC DNA]</scope>
    <source>
        <strain evidence="1 2">DSM 6191</strain>
    </source>
</reference>
<dbReference type="Proteomes" id="UP000184241">
    <property type="component" value="Unassembled WGS sequence"/>
</dbReference>
<dbReference type="AlphaFoldDB" id="A0A1M5ZR90"/>
<dbReference type="RefSeq" id="WP_175550916.1">
    <property type="nucleotide sequence ID" value="NZ_FQXU01000010.1"/>
</dbReference>
<name>A0A1M5ZR90_9CLOT</name>